<dbReference type="SUPFAM" id="SSF46785">
    <property type="entry name" value="Winged helix' DNA-binding domain"/>
    <property type="match status" value="1"/>
</dbReference>
<dbReference type="Gene3D" id="3.40.190.10">
    <property type="entry name" value="Periplasmic binding protein-like II"/>
    <property type="match status" value="2"/>
</dbReference>
<dbReference type="PRINTS" id="PR00039">
    <property type="entry name" value="HTHLYSR"/>
</dbReference>
<dbReference type="PANTHER" id="PTHR30579">
    <property type="entry name" value="TRANSCRIPTIONAL REGULATOR"/>
    <property type="match status" value="1"/>
</dbReference>
<feature type="domain" description="HTH lysR-type" evidence="6">
    <location>
        <begin position="8"/>
        <end position="65"/>
    </location>
</feature>
<dbReference type="AlphaFoldDB" id="A0A1G8TSW3"/>
<evidence type="ECO:0000256" key="4">
    <source>
        <dbReference type="ARBA" id="ARBA00023163"/>
    </source>
</evidence>
<protein>
    <submittedName>
        <fullName evidence="7">DNA-binding transcriptional regulator, LysR family</fullName>
    </submittedName>
</protein>
<sequence length="324" mass="34593">MSFPMTKLDIGALQALCAIHDHGGVSRAAAALALSQPAVSHKIRRLEAALGCALLDRRPGRPRFTPEGEKLLSYGRRILALHDEALHALSTEPLSGRIRLGVTEDMTSGGVSRVLGRFTRLYPAVAVQISVAQSRVIAQRLSRGELDAGVFQIFATDRQPGDVTLIEDSLHWVKSPDLVLDMARPIPLLVFDDDCFYRDWGLHRAAQPGMGFRIVMECASIAGMTSALRAGLGVSLLNGRHVGAGLDILAAPFPPPPELAYVIRTGPKARCATVRALIKIVAGERDWPSEQPGRDAARLTPASARPGGPGGSAPDPQAASYPET</sequence>
<evidence type="ECO:0000256" key="2">
    <source>
        <dbReference type="ARBA" id="ARBA00023015"/>
    </source>
</evidence>
<dbReference type="Pfam" id="PF03466">
    <property type="entry name" value="LysR_substrate"/>
    <property type="match status" value="1"/>
</dbReference>
<feature type="compositionally biased region" description="Basic and acidic residues" evidence="5">
    <location>
        <begin position="286"/>
        <end position="297"/>
    </location>
</feature>
<evidence type="ECO:0000313" key="7">
    <source>
        <dbReference type="EMBL" id="SDJ44579.1"/>
    </source>
</evidence>
<dbReference type="STRING" id="555512.SAMN04487993_103217"/>
<dbReference type="EMBL" id="FNEJ01000032">
    <property type="protein sequence ID" value="SDJ44579.1"/>
    <property type="molecule type" value="Genomic_DNA"/>
</dbReference>
<evidence type="ECO:0000259" key="6">
    <source>
        <dbReference type="PROSITE" id="PS50931"/>
    </source>
</evidence>
<organism evidence="7 8">
    <name type="scientific">Salipiger marinus</name>
    <dbReference type="NCBI Taxonomy" id="555512"/>
    <lineage>
        <taxon>Bacteria</taxon>
        <taxon>Pseudomonadati</taxon>
        <taxon>Pseudomonadota</taxon>
        <taxon>Alphaproteobacteria</taxon>
        <taxon>Rhodobacterales</taxon>
        <taxon>Roseobacteraceae</taxon>
        <taxon>Salipiger</taxon>
    </lineage>
</organism>
<keyword evidence="8" id="KW-1185">Reference proteome</keyword>
<dbReference type="PANTHER" id="PTHR30579:SF7">
    <property type="entry name" value="HTH-TYPE TRANSCRIPTIONAL REGULATOR LRHA-RELATED"/>
    <property type="match status" value="1"/>
</dbReference>
<dbReference type="PROSITE" id="PS50931">
    <property type="entry name" value="HTH_LYSR"/>
    <property type="match status" value="1"/>
</dbReference>
<dbReference type="Pfam" id="PF00126">
    <property type="entry name" value="HTH_1"/>
    <property type="match status" value="1"/>
</dbReference>
<dbReference type="InterPro" id="IPR036388">
    <property type="entry name" value="WH-like_DNA-bd_sf"/>
</dbReference>
<evidence type="ECO:0000313" key="8">
    <source>
        <dbReference type="Proteomes" id="UP000199093"/>
    </source>
</evidence>
<gene>
    <name evidence="7" type="ORF">SAMN04487993_103217</name>
</gene>
<comment type="similarity">
    <text evidence="1">Belongs to the LysR transcriptional regulatory family.</text>
</comment>
<keyword evidence="4" id="KW-0804">Transcription</keyword>
<name>A0A1G8TSW3_9RHOB</name>
<accession>A0A1G8TSW3</accession>
<dbReference type="InterPro" id="IPR005119">
    <property type="entry name" value="LysR_subst-bd"/>
</dbReference>
<dbReference type="Proteomes" id="UP000199093">
    <property type="component" value="Unassembled WGS sequence"/>
</dbReference>
<feature type="region of interest" description="Disordered" evidence="5">
    <location>
        <begin position="286"/>
        <end position="324"/>
    </location>
</feature>
<reference evidence="7 8" key="1">
    <citation type="submission" date="2016-10" db="EMBL/GenBank/DDBJ databases">
        <authorList>
            <person name="de Groot N.N."/>
        </authorList>
    </citation>
    <scope>NUCLEOTIDE SEQUENCE [LARGE SCALE GENOMIC DNA]</scope>
    <source>
        <strain evidence="7 8">DSM 26424</strain>
    </source>
</reference>
<dbReference type="GO" id="GO:0003700">
    <property type="term" value="F:DNA-binding transcription factor activity"/>
    <property type="evidence" value="ECO:0007669"/>
    <property type="project" value="InterPro"/>
</dbReference>
<evidence type="ECO:0000256" key="5">
    <source>
        <dbReference type="SAM" id="MobiDB-lite"/>
    </source>
</evidence>
<dbReference type="SUPFAM" id="SSF53850">
    <property type="entry name" value="Periplasmic binding protein-like II"/>
    <property type="match status" value="1"/>
</dbReference>
<keyword evidence="3 7" id="KW-0238">DNA-binding</keyword>
<evidence type="ECO:0000256" key="3">
    <source>
        <dbReference type="ARBA" id="ARBA00023125"/>
    </source>
</evidence>
<evidence type="ECO:0000256" key="1">
    <source>
        <dbReference type="ARBA" id="ARBA00009437"/>
    </source>
</evidence>
<dbReference type="GO" id="GO:0003677">
    <property type="term" value="F:DNA binding"/>
    <property type="evidence" value="ECO:0007669"/>
    <property type="project" value="UniProtKB-KW"/>
</dbReference>
<dbReference type="InterPro" id="IPR000847">
    <property type="entry name" value="LysR_HTH_N"/>
</dbReference>
<keyword evidence="2" id="KW-0805">Transcription regulation</keyword>
<dbReference type="InterPro" id="IPR050176">
    <property type="entry name" value="LTTR"/>
</dbReference>
<dbReference type="InterPro" id="IPR036390">
    <property type="entry name" value="WH_DNA-bd_sf"/>
</dbReference>
<feature type="compositionally biased region" description="Low complexity" evidence="5">
    <location>
        <begin position="301"/>
        <end position="324"/>
    </location>
</feature>
<proteinExistence type="inferred from homology"/>
<dbReference type="Gene3D" id="1.10.10.10">
    <property type="entry name" value="Winged helix-like DNA-binding domain superfamily/Winged helix DNA-binding domain"/>
    <property type="match status" value="1"/>
</dbReference>